<organism evidence="9 10">
    <name type="scientific">Rhodococcus navarretei</name>
    <dbReference type="NCBI Taxonomy" id="3128981"/>
    <lineage>
        <taxon>Bacteria</taxon>
        <taxon>Bacillati</taxon>
        <taxon>Actinomycetota</taxon>
        <taxon>Actinomycetes</taxon>
        <taxon>Mycobacteriales</taxon>
        <taxon>Nocardiaceae</taxon>
        <taxon>Rhodococcus</taxon>
    </lineage>
</organism>
<evidence type="ECO:0000256" key="6">
    <source>
        <dbReference type="ARBA" id="ARBA00023027"/>
    </source>
</evidence>
<dbReference type="Proteomes" id="UP001456513">
    <property type="component" value="Unassembled WGS sequence"/>
</dbReference>
<keyword evidence="5 9" id="KW-0560">Oxidoreductase</keyword>
<name>A0ABU9D3S2_9NOCA</name>
<dbReference type="InterPro" id="IPR023753">
    <property type="entry name" value="FAD/NAD-binding_dom"/>
</dbReference>
<evidence type="ECO:0000256" key="2">
    <source>
        <dbReference type="ARBA" id="ARBA00012637"/>
    </source>
</evidence>
<evidence type="ECO:0000256" key="4">
    <source>
        <dbReference type="ARBA" id="ARBA00022827"/>
    </source>
</evidence>
<dbReference type="Gene3D" id="3.50.50.100">
    <property type="match status" value="1"/>
</dbReference>
<accession>A0ABU9D3S2</accession>
<evidence type="ECO:0000256" key="1">
    <source>
        <dbReference type="ARBA" id="ARBA00005272"/>
    </source>
</evidence>
<evidence type="ECO:0000256" key="5">
    <source>
        <dbReference type="ARBA" id="ARBA00023002"/>
    </source>
</evidence>
<dbReference type="Pfam" id="PF07992">
    <property type="entry name" value="Pyr_redox_2"/>
    <property type="match status" value="1"/>
</dbReference>
<dbReference type="PRINTS" id="PR00368">
    <property type="entry name" value="FADPNR"/>
</dbReference>
<comment type="similarity">
    <text evidence="1">Belongs to the NADH dehydrogenase family.</text>
</comment>
<evidence type="ECO:0000313" key="9">
    <source>
        <dbReference type="EMBL" id="MEK8073452.1"/>
    </source>
</evidence>
<keyword evidence="10" id="KW-1185">Reference proteome</keyword>
<evidence type="ECO:0000256" key="3">
    <source>
        <dbReference type="ARBA" id="ARBA00022630"/>
    </source>
</evidence>
<proteinExistence type="inferred from homology"/>
<keyword evidence="4" id="KW-0274">FAD</keyword>
<evidence type="ECO:0000256" key="7">
    <source>
        <dbReference type="ARBA" id="ARBA00047599"/>
    </source>
</evidence>
<dbReference type="InterPro" id="IPR045024">
    <property type="entry name" value="NDH-2"/>
</dbReference>
<evidence type="ECO:0000313" key="10">
    <source>
        <dbReference type="Proteomes" id="UP001456513"/>
    </source>
</evidence>
<evidence type="ECO:0000259" key="8">
    <source>
        <dbReference type="Pfam" id="PF07992"/>
    </source>
</evidence>
<gene>
    <name evidence="9" type="ORF">AABD04_21640</name>
</gene>
<keyword evidence="3" id="KW-0285">Flavoprotein</keyword>
<dbReference type="EMBL" id="JBBPCN010000001">
    <property type="protein sequence ID" value="MEK8073452.1"/>
    <property type="molecule type" value="Genomic_DNA"/>
</dbReference>
<feature type="domain" description="FAD/NAD(P)-binding" evidence="8">
    <location>
        <begin position="5"/>
        <end position="336"/>
    </location>
</feature>
<reference evidence="9 10" key="1">
    <citation type="submission" date="2024-03" db="EMBL/GenBank/DDBJ databases">
        <title>Rhodococcus navarretei sp. nov. and Pseudarthrobacter quantumdoti sp. nov., two new species with the ability to biosynthesize Quantum Dots isolated from soil samples at Union Glacier, Antarctica.</title>
        <authorList>
            <person name="Vargas M."/>
        </authorList>
    </citation>
    <scope>NUCLEOTIDE SEQUENCE [LARGE SCALE GENOMIC DNA]</scope>
    <source>
        <strain evidence="9 10">EXRC-4A-4</strain>
    </source>
</reference>
<comment type="caution">
    <text evidence="9">The sequence shown here is derived from an EMBL/GenBank/DDBJ whole genome shotgun (WGS) entry which is preliminary data.</text>
</comment>
<sequence length="440" mass="47029">MARPRVLVIGGGFGGLHAARRLRGEDVDVTVLERGTSHVFQPLLYQCATGLVSEGSIASPLRHLLRKQKNVHVALGEATSVTAAVDPLASDGGVVTASRFDGSTFELPYDYLVVAVGMQQAYHGHDEYVQWAPGMKTLDDALAIRRKLISAFEMAESLPTADERRPWLTFAVAGGGPTGVELAGQIRELATRALAKEFDAIHPSEARVLLFHGGDRVLESFPDSLTKKAQRTLDAVGVETHLGVHVTDVTATDVEVTAKAEPKTVIRYDTHTVLWTAGVEAVPFVAKLADAMGVEQDRSGRIAVQPDLSIPGHRNVFVVGDIMSLNKLAGVAEVAMQGGRAAGAAIAADLSGSARSDFKYRDLGTAAYIARGHALVQAGPLRMSGFLGWVSWGVIHIAFLAGNRNRVGTLINWAATLATGTRRERAITYGDPETARKPYN</sequence>
<dbReference type="PANTHER" id="PTHR43706:SF47">
    <property type="entry name" value="EXTERNAL NADH-UBIQUINONE OXIDOREDUCTASE 1, MITOCHONDRIAL-RELATED"/>
    <property type="match status" value="1"/>
</dbReference>
<protein>
    <recommendedName>
        <fullName evidence="2">NADH:ubiquinone reductase (non-electrogenic)</fullName>
        <ecNumber evidence="2">1.6.5.9</ecNumber>
    </recommendedName>
</protein>
<dbReference type="PANTHER" id="PTHR43706">
    <property type="entry name" value="NADH DEHYDROGENASE"/>
    <property type="match status" value="1"/>
</dbReference>
<dbReference type="GO" id="GO:0016491">
    <property type="term" value="F:oxidoreductase activity"/>
    <property type="evidence" value="ECO:0007669"/>
    <property type="project" value="UniProtKB-KW"/>
</dbReference>
<keyword evidence="6" id="KW-0520">NAD</keyword>
<dbReference type="PRINTS" id="PR00411">
    <property type="entry name" value="PNDRDTASEI"/>
</dbReference>
<dbReference type="RefSeq" id="WP_341442410.1">
    <property type="nucleotide sequence ID" value="NZ_JBBPCN010000001.1"/>
</dbReference>
<dbReference type="InterPro" id="IPR036188">
    <property type="entry name" value="FAD/NAD-bd_sf"/>
</dbReference>
<comment type="catalytic activity">
    <reaction evidence="7">
        <text>a quinone + NADH + H(+) = a quinol + NAD(+)</text>
        <dbReference type="Rhea" id="RHEA:46160"/>
        <dbReference type="ChEBI" id="CHEBI:15378"/>
        <dbReference type="ChEBI" id="CHEBI:24646"/>
        <dbReference type="ChEBI" id="CHEBI:57540"/>
        <dbReference type="ChEBI" id="CHEBI:57945"/>
        <dbReference type="ChEBI" id="CHEBI:132124"/>
        <dbReference type="EC" id="1.6.5.9"/>
    </reaction>
</comment>
<dbReference type="EC" id="1.6.5.9" evidence="2"/>
<dbReference type="SUPFAM" id="SSF51905">
    <property type="entry name" value="FAD/NAD(P)-binding domain"/>
    <property type="match status" value="1"/>
</dbReference>